<evidence type="ECO:0000313" key="4">
    <source>
        <dbReference type="Proteomes" id="UP000887578"/>
    </source>
</evidence>
<comment type="pathway">
    <text evidence="2">Carbohydrate degradation; pentose phosphate pathway; D-ribulose 5-phosphate from D-glucose 6-phosphate (oxidative stage): step 2/3.</text>
</comment>
<dbReference type="AlphaFoldDB" id="A0A914QLN6"/>
<dbReference type="Proteomes" id="UP000887578">
    <property type="component" value="Unplaced"/>
</dbReference>
<organism evidence="4 5">
    <name type="scientific">Panagrolaimus davidi</name>
    <dbReference type="NCBI Taxonomy" id="227884"/>
    <lineage>
        <taxon>Eukaryota</taxon>
        <taxon>Metazoa</taxon>
        <taxon>Ecdysozoa</taxon>
        <taxon>Nematoda</taxon>
        <taxon>Chromadorea</taxon>
        <taxon>Rhabditida</taxon>
        <taxon>Tylenchina</taxon>
        <taxon>Panagrolaimomorpha</taxon>
        <taxon>Panagrolaimoidea</taxon>
        <taxon>Panagrolaimidae</taxon>
        <taxon>Panagrolaimus</taxon>
    </lineage>
</organism>
<dbReference type="InterPro" id="IPR037171">
    <property type="entry name" value="NagB/RpiA_transferase-like"/>
</dbReference>
<comment type="catalytic activity">
    <reaction evidence="2">
        <text>6-phospho-D-glucono-1,5-lactone + H2O = 6-phospho-D-gluconate + H(+)</text>
        <dbReference type="Rhea" id="RHEA:12556"/>
        <dbReference type="ChEBI" id="CHEBI:15377"/>
        <dbReference type="ChEBI" id="CHEBI:15378"/>
        <dbReference type="ChEBI" id="CHEBI:57955"/>
        <dbReference type="ChEBI" id="CHEBI:58759"/>
        <dbReference type="EC" id="3.1.1.31"/>
    </reaction>
</comment>
<proteinExistence type="inferred from homology"/>
<dbReference type="Pfam" id="PF01182">
    <property type="entry name" value="Glucosamine_iso"/>
    <property type="match status" value="1"/>
</dbReference>
<dbReference type="SUPFAM" id="SSF100950">
    <property type="entry name" value="NagB/RpiA/CoA transferase-like"/>
    <property type="match status" value="1"/>
</dbReference>
<dbReference type="InterPro" id="IPR006148">
    <property type="entry name" value="Glc/Gal-6P_isomerase"/>
</dbReference>
<sequence length="251" mass="27633">MDTFVKDPVMPGKKNVIVTDNKNDMILAIYKEISKIILESGVQITVGLSGGSMVGIMTDVISRLDQSSQDKLKLFCVDERLVSLDNEDSNTGAYLKSLGEGFKKQFVIVEEINDANKAANEFEQKVKDLKPETSDSLPKFDVLFLGMGPDGHTCSLFPDHELLKYNGSSWILPIENSPKPPPRRITVSLPVCNSAKNVIFIVTGESKAEILKEIIADQSKSYPAGLVKAKKMKWILDEPAAKHLGIEPAKI</sequence>
<dbReference type="GO" id="GO:0005975">
    <property type="term" value="P:carbohydrate metabolic process"/>
    <property type="evidence" value="ECO:0007669"/>
    <property type="project" value="UniProtKB-UniRule"/>
</dbReference>
<feature type="domain" description="Glucosamine/galactosamine-6-phosphate isomerase" evidence="3">
    <location>
        <begin position="29"/>
        <end position="233"/>
    </location>
</feature>
<dbReference type="NCBIfam" id="TIGR01198">
    <property type="entry name" value="pgl"/>
    <property type="match status" value="1"/>
</dbReference>
<dbReference type="EC" id="3.1.1.31" evidence="2"/>
<comment type="function">
    <text evidence="2">Hydrolysis of 6-phosphogluconolactone to 6-phosphogluconate.</text>
</comment>
<accession>A0A914QLN6</accession>
<name>A0A914QLN6_9BILA</name>
<dbReference type="PANTHER" id="PTHR11054">
    <property type="entry name" value="6-PHOSPHOGLUCONOLACTONASE"/>
    <property type="match status" value="1"/>
</dbReference>
<evidence type="ECO:0000256" key="2">
    <source>
        <dbReference type="RuleBase" id="RU365095"/>
    </source>
</evidence>
<evidence type="ECO:0000256" key="1">
    <source>
        <dbReference type="ARBA" id="ARBA00010662"/>
    </source>
</evidence>
<dbReference type="InterPro" id="IPR039104">
    <property type="entry name" value="6PGL"/>
</dbReference>
<dbReference type="PANTHER" id="PTHR11054:SF0">
    <property type="entry name" value="6-PHOSPHOGLUCONOLACTONASE"/>
    <property type="match status" value="1"/>
</dbReference>
<reference evidence="5" key="1">
    <citation type="submission" date="2022-11" db="UniProtKB">
        <authorList>
            <consortium name="WormBaseParasite"/>
        </authorList>
    </citation>
    <scope>IDENTIFICATION</scope>
</reference>
<evidence type="ECO:0000313" key="5">
    <source>
        <dbReference type="WBParaSite" id="PDA_v2.g4150.t1"/>
    </source>
</evidence>
<dbReference type="InterPro" id="IPR005900">
    <property type="entry name" value="6-phosphogluconolactonase_DevB"/>
</dbReference>
<comment type="similarity">
    <text evidence="1 2">Belongs to the glucosamine/galactosamine-6-phosphate isomerase family. 6-phosphogluconolactonase subfamily.</text>
</comment>
<dbReference type="Gene3D" id="3.40.50.1360">
    <property type="match status" value="1"/>
</dbReference>
<keyword evidence="4" id="KW-1185">Reference proteome</keyword>
<protein>
    <recommendedName>
        <fullName evidence="2">6-phosphogluconolactonase</fullName>
        <shortName evidence="2">6PGL</shortName>
        <ecNumber evidence="2">3.1.1.31</ecNumber>
    </recommendedName>
</protein>
<dbReference type="WBParaSite" id="PDA_v2.g4150.t1">
    <property type="protein sequence ID" value="PDA_v2.g4150.t1"/>
    <property type="gene ID" value="PDA_v2.g4150"/>
</dbReference>
<evidence type="ECO:0000259" key="3">
    <source>
        <dbReference type="Pfam" id="PF01182"/>
    </source>
</evidence>
<dbReference type="GO" id="GO:0006098">
    <property type="term" value="P:pentose-phosphate shunt"/>
    <property type="evidence" value="ECO:0007669"/>
    <property type="project" value="InterPro"/>
</dbReference>
<dbReference type="CDD" id="cd01400">
    <property type="entry name" value="6PGL"/>
    <property type="match status" value="1"/>
</dbReference>
<dbReference type="GO" id="GO:0017057">
    <property type="term" value="F:6-phosphogluconolactonase activity"/>
    <property type="evidence" value="ECO:0007669"/>
    <property type="project" value="UniProtKB-UniRule"/>
</dbReference>
<keyword evidence="2" id="KW-0378">Hydrolase</keyword>